<dbReference type="GO" id="GO:0042602">
    <property type="term" value="F:riboflavin reductase (NADPH) activity"/>
    <property type="evidence" value="ECO:0007669"/>
    <property type="project" value="TreeGrafter"/>
</dbReference>
<dbReference type="GO" id="GO:0010181">
    <property type="term" value="F:FMN binding"/>
    <property type="evidence" value="ECO:0007669"/>
    <property type="project" value="InterPro"/>
</dbReference>
<keyword evidence="1" id="KW-0560">Oxidoreductase</keyword>
<dbReference type="AlphaFoldDB" id="A0A2T0N174"/>
<dbReference type="EMBL" id="PVNG01000007">
    <property type="protein sequence ID" value="PRX65523.1"/>
    <property type="molecule type" value="Genomic_DNA"/>
</dbReference>
<keyword evidence="4" id="KW-1185">Reference proteome</keyword>
<evidence type="ECO:0000259" key="2">
    <source>
        <dbReference type="SMART" id="SM00903"/>
    </source>
</evidence>
<reference evidence="3 4" key="1">
    <citation type="submission" date="2018-03" db="EMBL/GenBank/DDBJ databases">
        <title>Genomic Encyclopedia of Type Strains, Phase III (KMG-III): the genomes of soil and plant-associated and newly described type strains.</title>
        <authorList>
            <person name="Whitman W."/>
        </authorList>
    </citation>
    <scope>NUCLEOTIDE SEQUENCE [LARGE SCALE GENOMIC DNA]</scope>
    <source>
        <strain evidence="3 4">CGMCC 4.7104</strain>
    </source>
</reference>
<dbReference type="PANTHER" id="PTHR30466">
    <property type="entry name" value="FLAVIN REDUCTASE"/>
    <property type="match status" value="1"/>
</dbReference>
<dbReference type="Pfam" id="PF01613">
    <property type="entry name" value="Flavin_Reduct"/>
    <property type="match status" value="1"/>
</dbReference>
<dbReference type="Proteomes" id="UP000238312">
    <property type="component" value="Unassembled WGS sequence"/>
</dbReference>
<dbReference type="PANTHER" id="PTHR30466:SF1">
    <property type="entry name" value="FMN REDUCTASE (NADH) RUTF"/>
    <property type="match status" value="1"/>
</dbReference>
<dbReference type="InterPro" id="IPR002563">
    <property type="entry name" value="Flavin_Rdtase-like_dom"/>
</dbReference>
<dbReference type="Gene3D" id="2.30.110.10">
    <property type="entry name" value="Electron Transport, Fmn-binding Protein, Chain A"/>
    <property type="match status" value="1"/>
</dbReference>
<gene>
    <name evidence="3" type="ORF">B0I32_107285</name>
</gene>
<accession>A0A2T0N174</accession>
<comment type="caution">
    <text evidence="3">The sequence shown here is derived from an EMBL/GenBank/DDBJ whole genome shotgun (WGS) entry which is preliminary data.</text>
</comment>
<sequence length="183" mass="19833">MAFAWVPPEEFHVEAYSGLVHSIERHVDPATYRKVVGRFATGVAIVTTRLGDVDHAMTVNSFTSVSLDPLLVLFCAEKVARFHDAVLESGTWGVSVLPASMEDASRFFAHRGRPLNGQLARWPHHRGESGVPLFDGAIATVECATTAVHDSGDHSIVVGEVSALDTPTDAAPLLYHEGRYKTV</sequence>
<proteinExistence type="predicted"/>
<protein>
    <submittedName>
        <fullName evidence="3">Flavin reductase (DIM6/NTAB) family NADH-FMN oxidoreductase RutF</fullName>
    </submittedName>
</protein>
<organism evidence="3 4">
    <name type="scientific">Nonomuraea fuscirosea</name>
    <dbReference type="NCBI Taxonomy" id="1291556"/>
    <lineage>
        <taxon>Bacteria</taxon>
        <taxon>Bacillati</taxon>
        <taxon>Actinomycetota</taxon>
        <taxon>Actinomycetes</taxon>
        <taxon>Streptosporangiales</taxon>
        <taxon>Streptosporangiaceae</taxon>
        <taxon>Nonomuraea</taxon>
    </lineage>
</organism>
<dbReference type="InterPro" id="IPR050268">
    <property type="entry name" value="NADH-dep_flavin_reductase"/>
</dbReference>
<evidence type="ECO:0000256" key="1">
    <source>
        <dbReference type="ARBA" id="ARBA00023002"/>
    </source>
</evidence>
<dbReference type="InterPro" id="IPR012349">
    <property type="entry name" value="Split_barrel_FMN-bd"/>
</dbReference>
<evidence type="ECO:0000313" key="3">
    <source>
        <dbReference type="EMBL" id="PRX65523.1"/>
    </source>
</evidence>
<name>A0A2T0N174_9ACTN</name>
<dbReference type="SUPFAM" id="SSF50475">
    <property type="entry name" value="FMN-binding split barrel"/>
    <property type="match status" value="1"/>
</dbReference>
<dbReference type="SMART" id="SM00903">
    <property type="entry name" value="Flavin_Reduct"/>
    <property type="match status" value="1"/>
</dbReference>
<evidence type="ECO:0000313" key="4">
    <source>
        <dbReference type="Proteomes" id="UP000238312"/>
    </source>
</evidence>
<feature type="domain" description="Flavin reductase like" evidence="2">
    <location>
        <begin position="36"/>
        <end position="182"/>
    </location>
</feature>